<feature type="non-terminal residue" evidence="9">
    <location>
        <position position="1"/>
    </location>
</feature>
<gene>
    <name evidence="9" type="ORF">Q604_UNBC02593G0001</name>
</gene>
<feature type="non-terminal residue" evidence="9">
    <location>
        <position position="75"/>
    </location>
</feature>
<feature type="transmembrane region" description="Helical" evidence="8">
    <location>
        <begin position="12"/>
        <end position="37"/>
    </location>
</feature>
<keyword evidence="3" id="KW-1003">Cell membrane</keyword>
<comment type="caution">
    <text evidence="9">The sequence shown here is derived from an EMBL/GenBank/DDBJ whole genome shotgun (WGS) entry which is preliminary data.</text>
</comment>
<reference evidence="9" key="1">
    <citation type="submission" date="2013-12" db="EMBL/GenBank/DDBJ databases">
        <title>A Varibaculum cambriense genome reconstructed from a premature infant gut community with otherwise low bacterial novelty that shifts toward anaerobic metabolism during the third week of life.</title>
        <authorList>
            <person name="Brown C.T."/>
            <person name="Sharon I."/>
            <person name="Thomas B.C."/>
            <person name="Castelle C.J."/>
            <person name="Morowitz M.J."/>
            <person name="Banfield J.F."/>
        </authorList>
    </citation>
    <scope>NUCLEOTIDE SEQUENCE</scope>
</reference>
<accession>W1YLR9</accession>
<dbReference type="GO" id="GO:0015556">
    <property type="term" value="F:C4-dicarboxylate transmembrane transporter activity"/>
    <property type="evidence" value="ECO:0007669"/>
    <property type="project" value="InterPro"/>
</dbReference>
<evidence type="ECO:0000256" key="4">
    <source>
        <dbReference type="ARBA" id="ARBA00022519"/>
    </source>
</evidence>
<organism evidence="9">
    <name type="scientific">human gut metagenome</name>
    <dbReference type="NCBI Taxonomy" id="408170"/>
    <lineage>
        <taxon>unclassified sequences</taxon>
        <taxon>metagenomes</taxon>
        <taxon>organismal metagenomes</taxon>
    </lineage>
</organism>
<dbReference type="InterPro" id="IPR004668">
    <property type="entry name" value="Anaer_Dcu_memb_transpt"/>
</dbReference>
<keyword evidence="2" id="KW-0813">Transport</keyword>
<dbReference type="GO" id="GO:0005886">
    <property type="term" value="C:plasma membrane"/>
    <property type="evidence" value="ECO:0007669"/>
    <property type="project" value="UniProtKB-SubCell"/>
</dbReference>
<dbReference type="PANTHER" id="PTHR36106">
    <property type="entry name" value="ANAEROBIC C4-DICARBOXYLATE TRANSPORTER DCUB"/>
    <property type="match status" value="1"/>
</dbReference>
<evidence type="ECO:0000256" key="7">
    <source>
        <dbReference type="ARBA" id="ARBA00023136"/>
    </source>
</evidence>
<evidence type="ECO:0000256" key="8">
    <source>
        <dbReference type="SAM" id="Phobius"/>
    </source>
</evidence>
<evidence type="ECO:0000256" key="3">
    <source>
        <dbReference type="ARBA" id="ARBA00022475"/>
    </source>
</evidence>
<protein>
    <submittedName>
        <fullName evidence="9">Transporter, anaerobic C4-dicarboxylate uptake family protein</fullName>
    </submittedName>
</protein>
<proteinExistence type="predicted"/>
<dbReference type="AlphaFoldDB" id="W1YLR9"/>
<evidence type="ECO:0000256" key="1">
    <source>
        <dbReference type="ARBA" id="ARBA00004429"/>
    </source>
</evidence>
<evidence type="ECO:0000256" key="6">
    <source>
        <dbReference type="ARBA" id="ARBA00022989"/>
    </source>
</evidence>
<keyword evidence="6 8" id="KW-1133">Transmembrane helix</keyword>
<sequence length="75" mass="8070">KRKEQNIKPSCPLSIAVVSSQIAITASPVSAAVIYMSGVLEGFGWSYPVLLGIWLFTTFVGCMLTAFIISLISDM</sequence>
<evidence type="ECO:0000256" key="5">
    <source>
        <dbReference type="ARBA" id="ARBA00022692"/>
    </source>
</evidence>
<dbReference type="Pfam" id="PF03605">
    <property type="entry name" value="DcuA_DcuB"/>
    <property type="match status" value="1"/>
</dbReference>
<evidence type="ECO:0000256" key="2">
    <source>
        <dbReference type="ARBA" id="ARBA00022448"/>
    </source>
</evidence>
<comment type="subcellular location">
    <subcellularLocation>
        <location evidence="1">Cell inner membrane</location>
        <topology evidence="1">Multi-pass membrane protein</topology>
    </subcellularLocation>
</comment>
<keyword evidence="7 8" id="KW-0472">Membrane</keyword>
<name>W1YLR9_9ZZZZ</name>
<feature type="transmembrane region" description="Helical" evidence="8">
    <location>
        <begin position="49"/>
        <end position="72"/>
    </location>
</feature>
<dbReference type="PANTHER" id="PTHR36106:SF2">
    <property type="entry name" value="C4-DICARBOXYLATE TRANSPORTER DCUA"/>
    <property type="match status" value="1"/>
</dbReference>
<dbReference type="EMBL" id="AZMM01002593">
    <property type="protein sequence ID" value="ETJ43412.1"/>
    <property type="molecule type" value="Genomic_DNA"/>
</dbReference>
<keyword evidence="5 8" id="KW-0812">Transmembrane</keyword>
<keyword evidence="4" id="KW-0997">Cell inner membrane</keyword>
<evidence type="ECO:0000313" key="9">
    <source>
        <dbReference type="EMBL" id="ETJ43412.1"/>
    </source>
</evidence>